<accession>A0A9X2F6Z1</accession>
<feature type="transmembrane region" description="Helical" evidence="2">
    <location>
        <begin position="106"/>
        <end position="127"/>
    </location>
</feature>
<dbReference type="EMBL" id="JAMXLR010000011">
    <property type="protein sequence ID" value="MCO6042828.1"/>
    <property type="molecule type" value="Genomic_DNA"/>
</dbReference>
<feature type="region of interest" description="Disordered" evidence="1">
    <location>
        <begin position="78"/>
        <end position="101"/>
    </location>
</feature>
<evidence type="ECO:0000313" key="4">
    <source>
        <dbReference type="Proteomes" id="UP001155241"/>
    </source>
</evidence>
<evidence type="ECO:0000313" key="3">
    <source>
        <dbReference type="EMBL" id="MCO6042828.1"/>
    </source>
</evidence>
<comment type="caution">
    <text evidence="3">The sequence shown here is derived from an EMBL/GenBank/DDBJ whole genome shotgun (WGS) entry which is preliminary data.</text>
</comment>
<dbReference type="AlphaFoldDB" id="A0A9X2F6Z1"/>
<gene>
    <name evidence="3" type="ORF">NG895_02805</name>
</gene>
<keyword evidence="4" id="KW-1185">Reference proteome</keyword>
<keyword evidence="2" id="KW-0812">Transmembrane</keyword>
<evidence type="ECO:0000256" key="2">
    <source>
        <dbReference type="SAM" id="Phobius"/>
    </source>
</evidence>
<keyword evidence="2" id="KW-0472">Membrane</keyword>
<dbReference type="Proteomes" id="UP001155241">
    <property type="component" value="Unassembled WGS sequence"/>
</dbReference>
<keyword evidence="2" id="KW-1133">Transmembrane helix</keyword>
<proteinExistence type="predicted"/>
<reference evidence="3" key="1">
    <citation type="submission" date="2022-06" db="EMBL/GenBank/DDBJ databases">
        <title>Aeoliella straminimaris, a novel planctomycete from sediments.</title>
        <authorList>
            <person name="Vitorino I.R."/>
            <person name="Lage O.M."/>
        </authorList>
    </citation>
    <scope>NUCLEOTIDE SEQUENCE</scope>
    <source>
        <strain evidence="3">ICT_H6.2</strain>
    </source>
</reference>
<evidence type="ECO:0000256" key="1">
    <source>
        <dbReference type="SAM" id="MobiDB-lite"/>
    </source>
</evidence>
<dbReference type="RefSeq" id="WP_252850928.1">
    <property type="nucleotide sequence ID" value="NZ_JAMXLR010000011.1"/>
</dbReference>
<feature type="region of interest" description="Disordered" evidence="1">
    <location>
        <begin position="332"/>
        <end position="353"/>
    </location>
</feature>
<organism evidence="3 4">
    <name type="scientific">Aeoliella straminimaris</name>
    <dbReference type="NCBI Taxonomy" id="2954799"/>
    <lineage>
        <taxon>Bacteria</taxon>
        <taxon>Pseudomonadati</taxon>
        <taxon>Planctomycetota</taxon>
        <taxon>Planctomycetia</taxon>
        <taxon>Pirellulales</taxon>
        <taxon>Lacipirellulaceae</taxon>
        <taxon>Aeoliella</taxon>
    </lineage>
</organism>
<protein>
    <submittedName>
        <fullName evidence="3">Uncharacterized protein</fullName>
    </submittedName>
</protein>
<feature type="compositionally biased region" description="Polar residues" evidence="1">
    <location>
        <begin position="335"/>
        <end position="353"/>
    </location>
</feature>
<feature type="compositionally biased region" description="Polar residues" evidence="1">
    <location>
        <begin position="90"/>
        <end position="101"/>
    </location>
</feature>
<name>A0A9X2F6Z1_9BACT</name>
<sequence>MDRNEQTRVEQLVSQIVESDGSSEALKALDALLLDRADLQTYYARCLSMHMLLAGELADSPGIFPPLLDNCSAVVEKSSNSSPRGEVSSRPKSTPASLSRNNDSRWLSGALAAVALSLMVVVLFRGYEYEKNTKHAASNANNPSVSWHYDVDYAFFWTEDTQAANLVSRLTRTSTPSRLLLPSSGDIQQGNPQLVGGTAWMEYAAGSRERGRLIALPPHTTMNVFIDTDASSHNTLSIVELDSTGLPVGANYSVGNVVGEQGHASLRTGWIGEFSQSNPTSSTKYFLFTGAYLDKHTADSPYWAPSDFRVYVDSPELIIAGWDDRSYTIAKETSDMQSSESSAKTQTSADTHPMSTAIEGVESPAKTAVWQDCDYNDIRAIVRFTDLGGRPLVTVPDEYVPEIDNLQPTKVAEELGAGFRVAVQPGEEVYLMVSGYAALQNAVQIVDVENQRVLWRHDGIPLGGPLGGEWTDQFPADRGVYVIRNLSDEVRRYELLASCLYNRRNPEWRTTPYKLLSENAVTSIVGFEDSPHSSVNADWQDILVAIYRFDPDE</sequence>